<reference evidence="1" key="1">
    <citation type="journal article" date="2021" name="Sci. Adv.">
        <title>The American lobster genome reveals insights on longevity, neural, and immune adaptations.</title>
        <authorList>
            <person name="Polinski J.M."/>
            <person name="Zimin A.V."/>
            <person name="Clark K.F."/>
            <person name="Kohn A.B."/>
            <person name="Sadowski N."/>
            <person name="Timp W."/>
            <person name="Ptitsyn A."/>
            <person name="Khanna P."/>
            <person name="Romanova D.Y."/>
            <person name="Williams P."/>
            <person name="Greenwood S.J."/>
            <person name="Moroz L.L."/>
            <person name="Walt D.R."/>
            <person name="Bodnar A.G."/>
        </authorList>
    </citation>
    <scope>NUCLEOTIDE SEQUENCE</scope>
    <source>
        <strain evidence="1">GMGI-L3</strain>
    </source>
</reference>
<dbReference type="EMBL" id="JAHLQT010013773">
    <property type="protein sequence ID" value="KAG7170722.1"/>
    <property type="molecule type" value="Genomic_DNA"/>
</dbReference>
<protein>
    <submittedName>
        <fullName evidence="1">Uncharacterized protein</fullName>
    </submittedName>
</protein>
<accession>A0A8J5N117</accession>
<comment type="caution">
    <text evidence="1">The sequence shown here is derived from an EMBL/GenBank/DDBJ whole genome shotgun (WGS) entry which is preliminary data.</text>
</comment>
<dbReference type="Proteomes" id="UP000747542">
    <property type="component" value="Unassembled WGS sequence"/>
</dbReference>
<gene>
    <name evidence="1" type="ORF">Hamer_G013553</name>
</gene>
<dbReference type="Gene3D" id="3.30.420.10">
    <property type="entry name" value="Ribonuclease H-like superfamily/Ribonuclease H"/>
    <property type="match status" value="1"/>
</dbReference>
<dbReference type="AlphaFoldDB" id="A0A8J5N117"/>
<organism evidence="1 2">
    <name type="scientific">Homarus americanus</name>
    <name type="common">American lobster</name>
    <dbReference type="NCBI Taxonomy" id="6706"/>
    <lineage>
        <taxon>Eukaryota</taxon>
        <taxon>Metazoa</taxon>
        <taxon>Ecdysozoa</taxon>
        <taxon>Arthropoda</taxon>
        <taxon>Crustacea</taxon>
        <taxon>Multicrustacea</taxon>
        <taxon>Malacostraca</taxon>
        <taxon>Eumalacostraca</taxon>
        <taxon>Eucarida</taxon>
        <taxon>Decapoda</taxon>
        <taxon>Pleocyemata</taxon>
        <taxon>Astacidea</taxon>
        <taxon>Nephropoidea</taxon>
        <taxon>Nephropidae</taxon>
        <taxon>Homarus</taxon>
    </lineage>
</organism>
<evidence type="ECO:0000313" key="1">
    <source>
        <dbReference type="EMBL" id="KAG7170722.1"/>
    </source>
</evidence>
<dbReference type="GO" id="GO:0003676">
    <property type="term" value="F:nucleic acid binding"/>
    <property type="evidence" value="ECO:0007669"/>
    <property type="project" value="InterPro"/>
</dbReference>
<keyword evidence="2" id="KW-1185">Reference proteome</keyword>
<proteinExistence type="predicted"/>
<dbReference type="InterPro" id="IPR036397">
    <property type="entry name" value="RNaseH_sf"/>
</dbReference>
<sequence length="109" mass="12316">MKDTIAPNISEEARLGHITCNIWGWVTLHGLGDVFIIEGRFTEAKCIQLLEERSLSSLRARNFPFPAGPVLFIHDRSSIRTARVVHHWLQEQDPSALGMAQQMSGHECH</sequence>
<evidence type="ECO:0000313" key="2">
    <source>
        <dbReference type="Proteomes" id="UP000747542"/>
    </source>
</evidence>
<name>A0A8J5N117_HOMAM</name>